<sequence>MRLYVVDERGRSGVVRNNLSVEAASISEEVHTFVEEVRRNHNGVTVDELSPWLPVALYANTSVKQVEPRPNDDGLTIEYRGE</sequence>
<reference evidence="1 2" key="1">
    <citation type="journal article" date="2019" name="Int. J. Syst. Evol. Microbiol.">
        <title>The Global Catalogue of Microorganisms (GCM) 10K type strain sequencing project: providing services to taxonomists for standard genome sequencing and annotation.</title>
        <authorList>
            <consortium name="The Broad Institute Genomics Platform"/>
            <consortium name="The Broad Institute Genome Sequencing Center for Infectious Disease"/>
            <person name="Wu L."/>
            <person name="Ma J."/>
        </authorList>
    </citation>
    <scope>NUCLEOTIDE SEQUENCE [LARGE SCALE GENOMIC DNA]</scope>
    <source>
        <strain evidence="1 2">CGMCC 1.15824</strain>
    </source>
</reference>
<gene>
    <name evidence="1" type="ORF">ACFPFO_09860</name>
</gene>
<dbReference type="AlphaFoldDB" id="A0ABD5QEJ0"/>
<proteinExistence type="predicted"/>
<organism evidence="1 2">
    <name type="scientific">Saliphagus infecundisoli</name>
    <dbReference type="NCBI Taxonomy" id="1849069"/>
    <lineage>
        <taxon>Archaea</taxon>
        <taxon>Methanobacteriati</taxon>
        <taxon>Methanobacteriota</taxon>
        <taxon>Stenosarchaea group</taxon>
        <taxon>Halobacteria</taxon>
        <taxon>Halobacteriales</taxon>
        <taxon>Natrialbaceae</taxon>
        <taxon>Saliphagus</taxon>
    </lineage>
</organism>
<protein>
    <submittedName>
        <fullName evidence="1">Uncharacterized protein</fullName>
    </submittedName>
</protein>
<evidence type="ECO:0000313" key="1">
    <source>
        <dbReference type="EMBL" id="MFC4988053.1"/>
    </source>
</evidence>
<comment type="caution">
    <text evidence="1">The sequence shown here is derived from an EMBL/GenBank/DDBJ whole genome shotgun (WGS) entry which is preliminary data.</text>
</comment>
<dbReference type="RefSeq" id="WP_114578140.1">
    <property type="nucleotide sequence ID" value="NZ_JAIVEF010000001.1"/>
</dbReference>
<dbReference type="Proteomes" id="UP001595925">
    <property type="component" value="Unassembled WGS sequence"/>
</dbReference>
<dbReference type="EMBL" id="JBHSJG010000036">
    <property type="protein sequence ID" value="MFC4988053.1"/>
    <property type="molecule type" value="Genomic_DNA"/>
</dbReference>
<name>A0ABD5QEJ0_9EURY</name>
<keyword evidence="2" id="KW-1185">Reference proteome</keyword>
<accession>A0ABD5QEJ0</accession>
<evidence type="ECO:0000313" key="2">
    <source>
        <dbReference type="Proteomes" id="UP001595925"/>
    </source>
</evidence>